<keyword evidence="4 11" id="KW-0812">Transmembrane</keyword>
<comment type="subcellular location">
    <subcellularLocation>
        <location evidence="1">Membrane</location>
        <topology evidence="1">Multi-pass membrane protein</topology>
    </subcellularLocation>
</comment>
<evidence type="ECO:0000256" key="2">
    <source>
        <dbReference type="ARBA" id="ARBA00005814"/>
    </source>
</evidence>
<dbReference type="GO" id="GO:0140359">
    <property type="term" value="F:ABC-type transporter activity"/>
    <property type="evidence" value="ECO:0007669"/>
    <property type="project" value="InterPro"/>
</dbReference>
<dbReference type="Pfam" id="PF00005">
    <property type="entry name" value="ABC_tran"/>
    <property type="match status" value="1"/>
</dbReference>
<dbReference type="Pfam" id="PF13499">
    <property type="entry name" value="EF-hand_7"/>
    <property type="match status" value="2"/>
</dbReference>
<dbReference type="FunFam" id="1.10.238.10:FF:000001">
    <property type="entry name" value="Calmodulin 1"/>
    <property type="match status" value="1"/>
</dbReference>
<dbReference type="PROSITE" id="PS50893">
    <property type="entry name" value="ABC_TRANSPORTER_2"/>
    <property type="match status" value="1"/>
</dbReference>
<comment type="caution">
    <text evidence="14">The sequence shown here is derived from an EMBL/GenBank/DDBJ whole genome shotgun (WGS) entry which is preliminary data.</text>
</comment>
<dbReference type="GO" id="GO:0005524">
    <property type="term" value="F:ATP binding"/>
    <property type="evidence" value="ECO:0007669"/>
    <property type="project" value="UniProtKB-KW"/>
</dbReference>
<accession>A0A814KUH9</accession>
<feature type="compositionally biased region" description="Polar residues" evidence="10">
    <location>
        <begin position="1"/>
        <end position="24"/>
    </location>
</feature>
<dbReference type="InterPro" id="IPR018247">
    <property type="entry name" value="EF_Hand_1_Ca_BS"/>
</dbReference>
<dbReference type="InterPro" id="IPR013525">
    <property type="entry name" value="ABC2_TM"/>
</dbReference>
<dbReference type="PROSITE" id="PS50222">
    <property type="entry name" value="EF_HAND_2"/>
    <property type="match status" value="4"/>
</dbReference>
<feature type="transmembrane region" description="Helical" evidence="11">
    <location>
        <begin position="485"/>
        <end position="509"/>
    </location>
</feature>
<dbReference type="SUPFAM" id="SSF47473">
    <property type="entry name" value="EF-hand"/>
    <property type="match status" value="1"/>
</dbReference>
<evidence type="ECO:0000256" key="11">
    <source>
        <dbReference type="SAM" id="Phobius"/>
    </source>
</evidence>
<dbReference type="InterPro" id="IPR003439">
    <property type="entry name" value="ABC_transporter-like_ATP-bd"/>
</dbReference>
<sequence length="963" mass="110853">MRQSNKSRVNQTSNLPEPSLSYNKHSNDYEFIKERPLKKLRSQKNTNDDFVKPELPEFLQNMGPGLSPLKENPPVTLSWHDVRAITPVKQNFITKKINECLGKEAKRPKELLKGVSGIIKSGEMCAIMGASGAGKTTLMNILTHRRPGKLHISADVRINGQKMKRDISGVSGFVQQEELFVGSLTIQEHLQFHSMLRLGKEYTQDERINRVDEVIEFLNLTKVKNTTIGIPGVVKSLSGGEKRRVTFATEILSDPPLLFCDEPTSGLDSSMAFILIQAMRKLADQGKTIICTIHQPSSEIFFLYDKLYLLAEGRLAYFGSLEKAPAFFRQFGLEIPRNYNPADFYIQQLAIYPKTSQKNLTQIKHICDGYEKSSEYSRYKSEINSLHSTYTEDDNDNFFLRLFNRCCSEDEQNDLNDNDIQHKKTSRYKTNSFTQFRWLLWRNFVNIFKNPFEIRLNIILALFMGVLLGLLYNRLKYDQTGVQNFNSLIFLTIINTSFLNIVAITQSYTKEFPIFYKEHDDAVYRMTPYYFAKFITELPFFLLTTFIQVTITYWITNLYASAKRYFIFLGIVTLISFASVGLGSVLSVIADTPEQAQALQSPILLPLMVFGGFFLNNQSGQKWLTWLKYISWFYYGNEVLLINQWADVNNLPCEGLAPGLPCYHNGDEVLKLVDFNKSHFGYDIGLIVVLCWRSKISNKKSENKQNSQSNIKSIQTDYSTNISVSQPIDTRNSLSTAITIESSNVSSPNNETLQLLKNQQQQQQTSIIKDQNNSISQLLPKFFHFGSSFTSLTKKNEQQIPNVNLFETSIEREQILDREFQSLDIDADGYVSIADLQSVLKNFSHICNSNEVMLRIFKELDINDDKRISKQEFKLYKNILLEREKHFNQATFEEKLSSVFALFDRNQDNYISPHEIRETMHNLGENINDDLIKEMMQTADIDHDGRISRDEFKNLLNQLLSKK</sequence>
<comment type="similarity">
    <text evidence="2">Belongs to the ABC transporter superfamily. ABCG family. Eye pigment precursor importer (TC 3.A.1.204) subfamily.</text>
</comment>
<keyword evidence="7" id="KW-0067">ATP-binding</keyword>
<dbReference type="AlphaFoldDB" id="A0A814KUH9"/>
<evidence type="ECO:0000256" key="9">
    <source>
        <dbReference type="ARBA" id="ARBA00023136"/>
    </source>
</evidence>
<keyword evidence="5" id="KW-0547">Nucleotide-binding</keyword>
<dbReference type="PANTHER" id="PTHR48041:SF139">
    <property type="entry name" value="PROTEIN SCARLET"/>
    <property type="match status" value="1"/>
</dbReference>
<reference evidence="14" key="1">
    <citation type="submission" date="2021-02" db="EMBL/GenBank/DDBJ databases">
        <authorList>
            <person name="Nowell W R."/>
        </authorList>
    </citation>
    <scope>NUCLEOTIDE SEQUENCE</scope>
</reference>
<evidence type="ECO:0000256" key="7">
    <source>
        <dbReference type="ARBA" id="ARBA00022840"/>
    </source>
</evidence>
<dbReference type="PROSITE" id="PS00018">
    <property type="entry name" value="EF_HAND_1"/>
    <property type="match status" value="4"/>
</dbReference>
<evidence type="ECO:0000313" key="15">
    <source>
        <dbReference type="Proteomes" id="UP000663870"/>
    </source>
</evidence>
<keyword evidence="3" id="KW-0813">Transport</keyword>
<feature type="region of interest" description="Disordered" evidence="10">
    <location>
        <begin position="1"/>
        <end position="26"/>
    </location>
</feature>
<gene>
    <name evidence="14" type="ORF">JXQ802_LOCUS16841</name>
</gene>
<dbReference type="SMART" id="SM00054">
    <property type="entry name" value="EFh"/>
    <property type="match status" value="4"/>
</dbReference>
<feature type="domain" description="ABC transporter" evidence="13">
    <location>
        <begin position="88"/>
        <end position="337"/>
    </location>
</feature>
<feature type="transmembrane region" description="Helical" evidence="11">
    <location>
        <begin position="566"/>
        <end position="590"/>
    </location>
</feature>
<protein>
    <submittedName>
        <fullName evidence="14">Uncharacterized protein</fullName>
    </submittedName>
</protein>
<dbReference type="CDD" id="cd00051">
    <property type="entry name" value="EFh"/>
    <property type="match status" value="1"/>
</dbReference>
<feature type="domain" description="EF-hand" evidence="12">
    <location>
        <begin position="811"/>
        <end position="846"/>
    </location>
</feature>
<dbReference type="PANTHER" id="PTHR48041">
    <property type="entry name" value="ABC TRANSPORTER G FAMILY MEMBER 28"/>
    <property type="match status" value="1"/>
</dbReference>
<feature type="domain" description="EF-hand" evidence="12">
    <location>
        <begin position="891"/>
        <end position="926"/>
    </location>
</feature>
<dbReference type="GO" id="GO:0005886">
    <property type="term" value="C:plasma membrane"/>
    <property type="evidence" value="ECO:0007669"/>
    <property type="project" value="TreeGrafter"/>
</dbReference>
<feature type="domain" description="EF-hand" evidence="12">
    <location>
        <begin position="927"/>
        <end position="962"/>
    </location>
</feature>
<evidence type="ECO:0000313" key="14">
    <source>
        <dbReference type="EMBL" id="CAF1054578.1"/>
    </source>
</evidence>
<dbReference type="InterPro" id="IPR050352">
    <property type="entry name" value="ABCG_transporters"/>
</dbReference>
<evidence type="ECO:0000256" key="8">
    <source>
        <dbReference type="ARBA" id="ARBA00022989"/>
    </source>
</evidence>
<evidence type="ECO:0000259" key="12">
    <source>
        <dbReference type="PROSITE" id="PS50222"/>
    </source>
</evidence>
<proteinExistence type="inferred from homology"/>
<dbReference type="InterPro" id="IPR027417">
    <property type="entry name" value="P-loop_NTPase"/>
</dbReference>
<organism evidence="14 15">
    <name type="scientific">Rotaria sordida</name>
    <dbReference type="NCBI Taxonomy" id="392033"/>
    <lineage>
        <taxon>Eukaryota</taxon>
        <taxon>Metazoa</taxon>
        <taxon>Spiralia</taxon>
        <taxon>Gnathifera</taxon>
        <taxon>Rotifera</taxon>
        <taxon>Eurotatoria</taxon>
        <taxon>Bdelloidea</taxon>
        <taxon>Philodinida</taxon>
        <taxon>Philodinidae</taxon>
        <taxon>Rotaria</taxon>
    </lineage>
</organism>
<dbReference type="Gene3D" id="3.40.50.300">
    <property type="entry name" value="P-loop containing nucleotide triphosphate hydrolases"/>
    <property type="match status" value="1"/>
</dbReference>
<evidence type="ECO:0000256" key="4">
    <source>
        <dbReference type="ARBA" id="ARBA00022692"/>
    </source>
</evidence>
<name>A0A814KUH9_9BILA</name>
<dbReference type="InterPro" id="IPR003593">
    <property type="entry name" value="AAA+_ATPase"/>
</dbReference>
<dbReference type="SUPFAM" id="SSF52540">
    <property type="entry name" value="P-loop containing nucleoside triphosphate hydrolases"/>
    <property type="match status" value="1"/>
</dbReference>
<dbReference type="EMBL" id="CAJNOL010000416">
    <property type="protein sequence ID" value="CAF1054578.1"/>
    <property type="molecule type" value="Genomic_DNA"/>
</dbReference>
<keyword evidence="9 11" id="KW-0472">Membrane</keyword>
<evidence type="ECO:0000259" key="13">
    <source>
        <dbReference type="PROSITE" id="PS50893"/>
    </source>
</evidence>
<evidence type="ECO:0000256" key="5">
    <source>
        <dbReference type="ARBA" id="ARBA00022741"/>
    </source>
</evidence>
<dbReference type="GO" id="GO:0005509">
    <property type="term" value="F:calcium ion binding"/>
    <property type="evidence" value="ECO:0007669"/>
    <property type="project" value="InterPro"/>
</dbReference>
<dbReference type="SMART" id="SM00382">
    <property type="entry name" value="AAA"/>
    <property type="match status" value="1"/>
</dbReference>
<evidence type="ECO:0000256" key="3">
    <source>
        <dbReference type="ARBA" id="ARBA00022448"/>
    </source>
</evidence>
<dbReference type="Pfam" id="PF01061">
    <property type="entry name" value="ABC2_membrane"/>
    <property type="match status" value="1"/>
</dbReference>
<dbReference type="Proteomes" id="UP000663870">
    <property type="component" value="Unassembled WGS sequence"/>
</dbReference>
<dbReference type="InterPro" id="IPR002048">
    <property type="entry name" value="EF_hand_dom"/>
</dbReference>
<feature type="domain" description="EF-hand" evidence="12">
    <location>
        <begin position="848"/>
        <end position="883"/>
    </location>
</feature>
<dbReference type="CDD" id="cd03213">
    <property type="entry name" value="ABCG_EPDR"/>
    <property type="match status" value="1"/>
</dbReference>
<evidence type="ECO:0000256" key="10">
    <source>
        <dbReference type="SAM" id="MobiDB-lite"/>
    </source>
</evidence>
<evidence type="ECO:0000256" key="6">
    <source>
        <dbReference type="ARBA" id="ARBA00022837"/>
    </source>
</evidence>
<dbReference type="GO" id="GO:0016887">
    <property type="term" value="F:ATP hydrolysis activity"/>
    <property type="evidence" value="ECO:0007669"/>
    <property type="project" value="InterPro"/>
</dbReference>
<keyword evidence="6" id="KW-0106">Calcium</keyword>
<dbReference type="InterPro" id="IPR011992">
    <property type="entry name" value="EF-hand-dom_pair"/>
</dbReference>
<feature type="transmembrane region" description="Helical" evidence="11">
    <location>
        <begin position="529"/>
        <end position="554"/>
    </location>
</feature>
<keyword evidence="8 11" id="KW-1133">Transmembrane helix</keyword>
<keyword evidence="15" id="KW-1185">Reference proteome</keyword>
<dbReference type="InterPro" id="IPR017871">
    <property type="entry name" value="ABC_transporter-like_CS"/>
</dbReference>
<dbReference type="PROSITE" id="PS00211">
    <property type="entry name" value="ABC_TRANSPORTER_1"/>
    <property type="match status" value="1"/>
</dbReference>
<evidence type="ECO:0000256" key="1">
    <source>
        <dbReference type="ARBA" id="ARBA00004141"/>
    </source>
</evidence>
<feature type="transmembrane region" description="Helical" evidence="11">
    <location>
        <begin position="454"/>
        <end position="473"/>
    </location>
</feature>
<dbReference type="Gene3D" id="1.10.238.10">
    <property type="entry name" value="EF-hand"/>
    <property type="match status" value="2"/>
</dbReference>